<keyword evidence="4" id="KW-1185">Reference proteome</keyword>
<dbReference type="Proteomes" id="UP000233551">
    <property type="component" value="Unassembled WGS sequence"/>
</dbReference>
<organism evidence="3 4">
    <name type="scientific">Punica granatum</name>
    <name type="common">Pomegranate</name>
    <dbReference type="NCBI Taxonomy" id="22663"/>
    <lineage>
        <taxon>Eukaryota</taxon>
        <taxon>Viridiplantae</taxon>
        <taxon>Streptophyta</taxon>
        <taxon>Embryophyta</taxon>
        <taxon>Tracheophyta</taxon>
        <taxon>Spermatophyta</taxon>
        <taxon>Magnoliopsida</taxon>
        <taxon>eudicotyledons</taxon>
        <taxon>Gunneridae</taxon>
        <taxon>Pentapetalae</taxon>
        <taxon>rosids</taxon>
        <taxon>malvids</taxon>
        <taxon>Myrtales</taxon>
        <taxon>Lythraceae</taxon>
        <taxon>Punica</taxon>
    </lineage>
</organism>
<accession>A0A2I0L231</accession>
<feature type="region of interest" description="Disordered" evidence="1">
    <location>
        <begin position="171"/>
        <end position="229"/>
    </location>
</feature>
<dbReference type="PANTHER" id="PTHR32166">
    <property type="entry name" value="OSJNBA0013A04.12 PROTEIN"/>
    <property type="match status" value="1"/>
</dbReference>
<dbReference type="InterPro" id="IPR007021">
    <property type="entry name" value="DUF659"/>
</dbReference>
<sequence length="229" mass="26394">MINEIVEQVGKENVVQIVTDNAANYKATGEMLMKKRKKLFWTPYAAHCIDLMLEDLEKKIKAAYPLIRVLCMVDLDEKPAMSFIYNEMEKAKQKIKANFKDDRKRADREVMRGLYKVMDMMLDDEEGDKHATVDDLELPEEDEFDTLYGLSKGRQRILQTSRHNFNLRALGCGDDGDEESGGSQIGNEDVENMRTQQYATVDDLELPEEDDFDTLYDDNVGNDEDLDEI</sequence>
<feature type="compositionally biased region" description="Acidic residues" evidence="1">
    <location>
        <begin position="202"/>
        <end position="229"/>
    </location>
</feature>
<dbReference type="STRING" id="22663.A0A2I0L231"/>
<evidence type="ECO:0000313" key="3">
    <source>
        <dbReference type="EMBL" id="PKI74762.1"/>
    </source>
</evidence>
<protein>
    <recommendedName>
        <fullName evidence="2">DUF659 domain-containing protein</fullName>
    </recommendedName>
</protein>
<comment type="caution">
    <text evidence="3">The sequence shown here is derived from an EMBL/GenBank/DDBJ whole genome shotgun (WGS) entry which is preliminary data.</text>
</comment>
<dbReference type="InterPro" id="IPR012337">
    <property type="entry name" value="RNaseH-like_sf"/>
</dbReference>
<evidence type="ECO:0000259" key="2">
    <source>
        <dbReference type="Pfam" id="PF04937"/>
    </source>
</evidence>
<reference evidence="3 4" key="1">
    <citation type="submission" date="2017-11" db="EMBL/GenBank/DDBJ databases">
        <title>De-novo sequencing of pomegranate (Punica granatum L.) genome.</title>
        <authorList>
            <person name="Akparov Z."/>
            <person name="Amiraslanov A."/>
            <person name="Hajiyeva S."/>
            <person name="Abbasov M."/>
            <person name="Kaur K."/>
            <person name="Hamwieh A."/>
            <person name="Solovyev V."/>
            <person name="Salamov A."/>
            <person name="Braich B."/>
            <person name="Kosarev P."/>
            <person name="Mahmoud A."/>
            <person name="Hajiyev E."/>
            <person name="Babayeva S."/>
            <person name="Izzatullayeva V."/>
            <person name="Mammadov A."/>
            <person name="Mammadov A."/>
            <person name="Sharifova S."/>
            <person name="Ojaghi J."/>
            <person name="Eynullazada K."/>
            <person name="Bayramov B."/>
            <person name="Abdulazimova A."/>
            <person name="Shahmuradov I."/>
        </authorList>
    </citation>
    <scope>NUCLEOTIDE SEQUENCE [LARGE SCALE GENOMIC DNA]</scope>
    <source>
        <strain evidence="4">cv. AG2017</strain>
        <tissue evidence="3">Leaf</tissue>
    </source>
</reference>
<dbReference type="Pfam" id="PF04937">
    <property type="entry name" value="DUF659"/>
    <property type="match status" value="1"/>
</dbReference>
<dbReference type="AlphaFoldDB" id="A0A2I0L231"/>
<proteinExistence type="predicted"/>
<feature type="domain" description="DUF659" evidence="2">
    <location>
        <begin position="2"/>
        <end position="58"/>
    </location>
</feature>
<dbReference type="EMBL" id="PGOL01000195">
    <property type="protein sequence ID" value="PKI74762.1"/>
    <property type="molecule type" value="Genomic_DNA"/>
</dbReference>
<name>A0A2I0L231_PUNGR</name>
<dbReference type="SUPFAM" id="SSF53098">
    <property type="entry name" value="Ribonuclease H-like"/>
    <property type="match status" value="1"/>
</dbReference>
<gene>
    <name evidence="3" type="ORF">CRG98_004871</name>
</gene>
<evidence type="ECO:0000256" key="1">
    <source>
        <dbReference type="SAM" id="MobiDB-lite"/>
    </source>
</evidence>
<evidence type="ECO:0000313" key="4">
    <source>
        <dbReference type="Proteomes" id="UP000233551"/>
    </source>
</evidence>
<dbReference type="PANTHER" id="PTHR32166:SF122">
    <property type="entry name" value="OS09G0499600 PROTEIN"/>
    <property type="match status" value="1"/>
</dbReference>